<keyword evidence="3" id="KW-1185">Reference proteome</keyword>
<dbReference type="Gene3D" id="2.60.120.10">
    <property type="entry name" value="Jelly Rolls"/>
    <property type="match status" value="1"/>
</dbReference>
<dbReference type="OrthoDB" id="285029at2"/>
<comment type="caution">
    <text evidence="2">The sequence shown here is derived from an EMBL/GenBank/DDBJ whole genome shotgun (WGS) entry which is preliminary data.</text>
</comment>
<name>A0A1U7IZL6_9CYAN</name>
<dbReference type="InterPro" id="IPR013096">
    <property type="entry name" value="Cupin_2"/>
</dbReference>
<dbReference type="AlphaFoldDB" id="A0A1U7IZL6"/>
<sequence length="178" mass="18745">MYFCLPGTGQLKGQGAIGLVITCPTYRGMFSLGGPLEPAGRLAYIDGGTSSLLIPPVIVGDPCLNAMYFPVGVEQTLHTHPSDRLGLVVAGAGVVETPETTVRVAPGDVFWISAGQLHCFCTADSPLTIVVFHPDSEGGFNHRDNPMLRRTLVDGISAAELPEIQTPVELLLSSLGSE</sequence>
<dbReference type="EMBL" id="MRCG01000022">
    <property type="protein sequence ID" value="OKH44573.1"/>
    <property type="molecule type" value="Genomic_DNA"/>
</dbReference>
<dbReference type="Pfam" id="PF07883">
    <property type="entry name" value="Cupin_2"/>
    <property type="match status" value="1"/>
</dbReference>
<dbReference type="SUPFAM" id="SSF51182">
    <property type="entry name" value="RmlC-like cupins"/>
    <property type="match status" value="1"/>
</dbReference>
<keyword evidence="2" id="KW-0032">Aminotransferase</keyword>
<dbReference type="STRING" id="549789.NIES30_22165"/>
<dbReference type="Proteomes" id="UP000185557">
    <property type="component" value="Unassembled WGS sequence"/>
</dbReference>
<dbReference type="InterPro" id="IPR014710">
    <property type="entry name" value="RmlC-like_jellyroll"/>
</dbReference>
<keyword evidence="2" id="KW-0808">Transferase</keyword>
<dbReference type="GO" id="GO:0008483">
    <property type="term" value="F:transaminase activity"/>
    <property type="evidence" value="ECO:0007669"/>
    <property type="project" value="UniProtKB-KW"/>
</dbReference>
<dbReference type="InterPro" id="IPR011051">
    <property type="entry name" value="RmlC_Cupin_sf"/>
</dbReference>
<organism evidence="2 3">
    <name type="scientific">Phormidium tenue NIES-30</name>
    <dbReference type="NCBI Taxonomy" id="549789"/>
    <lineage>
        <taxon>Bacteria</taxon>
        <taxon>Bacillati</taxon>
        <taxon>Cyanobacteriota</taxon>
        <taxon>Cyanophyceae</taxon>
        <taxon>Oscillatoriophycideae</taxon>
        <taxon>Oscillatoriales</taxon>
        <taxon>Oscillatoriaceae</taxon>
        <taxon>Phormidium</taxon>
    </lineage>
</organism>
<feature type="domain" description="Cupin type-2" evidence="1">
    <location>
        <begin position="68"/>
        <end position="131"/>
    </location>
</feature>
<gene>
    <name evidence="2" type="ORF">NIES30_22165</name>
</gene>
<reference evidence="2 3" key="1">
    <citation type="submission" date="2016-11" db="EMBL/GenBank/DDBJ databases">
        <title>Draft Genome Sequences of Nine Cyanobacterial Strains from Diverse Habitats.</title>
        <authorList>
            <person name="Zhu T."/>
            <person name="Hou S."/>
            <person name="Lu X."/>
            <person name="Hess W.R."/>
        </authorList>
    </citation>
    <scope>NUCLEOTIDE SEQUENCE [LARGE SCALE GENOMIC DNA]</scope>
    <source>
        <strain evidence="2 3">NIES-30</strain>
    </source>
</reference>
<protein>
    <submittedName>
        <fullName evidence="2">Acetylornithine aminotransferase</fullName>
    </submittedName>
</protein>
<accession>A0A1U7IZL6</accession>
<evidence type="ECO:0000313" key="2">
    <source>
        <dbReference type="EMBL" id="OKH44573.1"/>
    </source>
</evidence>
<proteinExistence type="predicted"/>
<evidence type="ECO:0000313" key="3">
    <source>
        <dbReference type="Proteomes" id="UP000185557"/>
    </source>
</evidence>
<evidence type="ECO:0000259" key="1">
    <source>
        <dbReference type="Pfam" id="PF07883"/>
    </source>
</evidence>